<dbReference type="EMBL" id="AFBI03000145">
    <property type="protein sequence ID" value="EJW01508.1"/>
    <property type="molecule type" value="Genomic_DNA"/>
</dbReference>
<reference evidence="3" key="2">
    <citation type="submission" date="2015-07" db="EMBL/GenBank/DDBJ databases">
        <title>Contrasting host-pathogen interactions and genome evolution in two generalist and specialist microsporidian pathogens of mosquitoes.</title>
        <authorList>
            <consortium name="The Broad Institute Genomics Platform"/>
            <consortium name="The Broad Institute Genome Sequencing Center for Infectious Disease"/>
            <person name="Cuomo C.A."/>
            <person name="Sanscrainte N.D."/>
            <person name="Goldberg J.M."/>
            <person name="Heiman D."/>
            <person name="Young S."/>
            <person name="Zeng Q."/>
            <person name="Becnel J.J."/>
            <person name="Birren B.W."/>
        </authorList>
    </citation>
    <scope>NUCLEOTIDE SEQUENCE [LARGE SCALE GENOMIC DNA]</scope>
    <source>
        <strain evidence="3">USNM 41457</strain>
    </source>
</reference>
<organism evidence="2 3">
    <name type="scientific">Edhazardia aedis (strain USNM 41457)</name>
    <name type="common">Microsporidian parasite</name>
    <dbReference type="NCBI Taxonomy" id="1003232"/>
    <lineage>
        <taxon>Eukaryota</taxon>
        <taxon>Fungi</taxon>
        <taxon>Fungi incertae sedis</taxon>
        <taxon>Microsporidia</taxon>
        <taxon>Edhazardia</taxon>
    </lineage>
</organism>
<protein>
    <submittedName>
        <fullName evidence="2">Uncharacterized protein</fullName>
    </submittedName>
</protein>
<feature type="coiled-coil region" evidence="1">
    <location>
        <begin position="124"/>
        <end position="151"/>
    </location>
</feature>
<sequence length="318" mass="37968">MIFFQFYMGVFYFLCSFFNCLRLVALSPINNRLLGERNLNHENTMLAGNNISIERDHYIEETNCSIVVKHENPVFYTLKKVDKWTGGSAIRIKKNVLKQEIEIKIAMDLFLNARRKYKDTVENINKVKLELALIESKIVVLKKKINILNDNEHNLDSGIENYRKKTNLLSSNLEMLNFKIDKIQEFFSSKKAFTTRKNTGTDIIRIFKIDREENFSMYERENMIKELENLLDERKGLLDEMEILLDEREDLLNKKELTKTQIFILTQKLNDKYNNHNEHLKRLDKLQEAKKTYKEIHKKTMKNFLYIVIRGYFNVLFR</sequence>
<keyword evidence="3" id="KW-1185">Reference proteome</keyword>
<comment type="caution">
    <text evidence="2">The sequence shown here is derived from an EMBL/GenBank/DDBJ whole genome shotgun (WGS) entry which is preliminary data.</text>
</comment>
<evidence type="ECO:0000313" key="2">
    <source>
        <dbReference type="EMBL" id="EJW01508.1"/>
    </source>
</evidence>
<evidence type="ECO:0000256" key="1">
    <source>
        <dbReference type="SAM" id="Coils"/>
    </source>
</evidence>
<reference evidence="2 3" key="1">
    <citation type="submission" date="2011-08" db="EMBL/GenBank/DDBJ databases">
        <authorList>
            <person name="Liu Z.J."/>
            <person name="Shi F.L."/>
            <person name="Lu J.Q."/>
            <person name="Li M."/>
            <person name="Wang Z.L."/>
        </authorList>
    </citation>
    <scope>NUCLEOTIDE SEQUENCE [LARGE SCALE GENOMIC DNA]</scope>
    <source>
        <strain evidence="2 3">USNM 41457</strain>
    </source>
</reference>
<feature type="coiled-coil region" evidence="1">
    <location>
        <begin position="220"/>
        <end position="303"/>
    </location>
</feature>
<dbReference type="HOGENOM" id="CLU_874443_0_0_1"/>
<dbReference type="InParanoid" id="J8ZP70"/>
<evidence type="ECO:0000313" key="3">
    <source>
        <dbReference type="Proteomes" id="UP000003163"/>
    </source>
</evidence>
<gene>
    <name evidence="2" type="ORF">EDEG_03913</name>
</gene>
<name>J8ZP70_EDHAE</name>
<dbReference type="Proteomes" id="UP000003163">
    <property type="component" value="Unassembled WGS sequence"/>
</dbReference>
<dbReference type="VEuPathDB" id="MicrosporidiaDB:EDEG_03913"/>
<proteinExistence type="predicted"/>
<dbReference type="AlphaFoldDB" id="J8ZP70"/>
<keyword evidence="1" id="KW-0175">Coiled coil</keyword>
<accession>J8ZP70</accession>